<dbReference type="InterPro" id="IPR042098">
    <property type="entry name" value="TauD-like_sf"/>
</dbReference>
<dbReference type="Pfam" id="PF02668">
    <property type="entry name" value="TauD"/>
    <property type="match status" value="1"/>
</dbReference>
<keyword evidence="5" id="KW-0408">Iron</keyword>
<organism evidence="7">
    <name type="scientific">marine metagenome</name>
    <dbReference type="NCBI Taxonomy" id="408172"/>
    <lineage>
        <taxon>unclassified sequences</taxon>
        <taxon>metagenomes</taxon>
        <taxon>ecological metagenomes</taxon>
    </lineage>
</organism>
<evidence type="ECO:0000313" key="7">
    <source>
        <dbReference type="EMBL" id="SUZ56720.1"/>
    </source>
</evidence>
<keyword evidence="4" id="KW-0560">Oxidoreductase</keyword>
<evidence type="ECO:0000256" key="5">
    <source>
        <dbReference type="ARBA" id="ARBA00023004"/>
    </source>
</evidence>
<keyword evidence="2" id="KW-0479">Metal-binding</keyword>
<reference evidence="7" key="1">
    <citation type="submission" date="2018-05" db="EMBL/GenBank/DDBJ databases">
        <authorList>
            <person name="Lanie J.A."/>
            <person name="Ng W.-L."/>
            <person name="Kazmierczak K.M."/>
            <person name="Andrzejewski T.M."/>
            <person name="Davidsen T.M."/>
            <person name="Wayne K.J."/>
            <person name="Tettelin H."/>
            <person name="Glass J.I."/>
            <person name="Rusch D."/>
            <person name="Podicherti R."/>
            <person name="Tsui H.-C.T."/>
            <person name="Winkler M.E."/>
        </authorList>
    </citation>
    <scope>NUCLEOTIDE SEQUENCE</scope>
</reference>
<evidence type="ECO:0000256" key="1">
    <source>
        <dbReference type="ARBA" id="ARBA00005896"/>
    </source>
</evidence>
<feature type="domain" description="TauD/TfdA-like" evidence="6">
    <location>
        <begin position="11"/>
        <end position="268"/>
    </location>
</feature>
<keyword evidence="3" id="KW-0223">Dioxygenase</keyword>
<sequence>MLEPIHKAAGALGAFADVDLTARLKDKALVQELEAALDEHEVLFFRRQRLTPVEFAKLASGLGSIETHPAYVTLSDCPDVQILESTPENPSKIEVWHSDMTFRQQPPSITLLYGKTIPAYGGDTLWTSAATAYRTLSKPMQRLLDGLEAEHDFAHGFRESLEEPGGLDRLGDAVKENPAVTHPVIRTHPRSGKKALFVNPLFTKRLKGLSRPESDALMQLLFDHLTAVEHTVRLTWEQDTVAIWDNRTTQHRPVNDFLPQIRVMHRVTVAGEVPE</sequence>
<dbReference type="GO" id="GO:0005737">
    <property type="term" value="C:cytoplasm"/>
    <property type="evidence" value="ECO:0007669"/>
    <property type="project" value="TreeGrafter"/>
</dbReference>
<dbReference type="GO" id="GO:0046872">
    <property type="term" value="F:metal ion binding"/>
    <property type="evidence" value="ECO:0007669"/>
    <property type="project" value="UniProtKB-KW"/>
</dbReference>
<dbReference type="InterPro" id="IPR051323">
    <property type="entry name" value="AtsK-like"/>
</dbReference>
<dbReference type="PANTHER" id="PTHR30468:SF1">
    <property type="entry name" value="ALPHA-KETOGLUTARATE-DEPENDENT SULFONATE DIOXYGENASE"/>
    <property type="match status" value="1"/>
</dbReference>
<dbReference type="SUPFAM" id="SSF51197">
    <property type="entry name" value="Clavaminate synthase-like"/>
    <property type="match status" value="1"/>
</dbReference>
<protein>
    <recommendedName>
        <fullName evidence="6">TauD/TfdA-like domain-containing protein</fullName>
    </recommendedName>
</protein>
<dbReference type="AlphaFoldDB" id="A0A381NQ91"/>
<comment type="similarity">
    <text evidence="1">Belongs to the TfdA dioxygenase family.</text>
</comment>
<evidence type="ECO:0000259" key="6">
    <source>
        <dbReference type="Pfam" id="PF02668"/>
    </source>
</evidence>
<dbReference type="PANTHER" id="PTHR30468">
    <property type="entry name" value="ALPHA-KETOGLUTARATE-DEPENDENT SULFONATE DIOXYGENASE"/>
    <property type="match status" value="1"/>
</dbReference>
<dbReference type="Gene3D" id="3.60.130.10">
    <property type="entry name" value="Clavaminate synthase-like"/>
    <property type="match status" value="1"/>
</dbReference>
<dbReference type="InterPro" id="IPR003819">
    <property type="entry name" value="TauD/TfdA-like"/>
</dbReference>
<name>A0A381NQ91_9ZZZZ</name>
<gene>
    <name evidence="7" type="ORF">METZ01_LOCUS9574</name>
</gene>
<accession>A0A381NQ91</accession>
<evidence type="ECO:0000256" key="4">
    <source>
        <dbReference type="ARBA" id="ARBA00023002"/>
    </source>
</evidence>
<dbReference type="GO" id="GO:0016706">
    <property type="term" value="F:2-oxoglutarate-dependent dioxygenase activity"/>
    <property type="evidence" value="ECO:0007669"/>
    <property type="project" value="TreeGrafter"/>
</dbReference>
<proteinExistence type="inferred from homology"/>
<evidence type="ECO:0000256" key="2">
    <source>
        <dbReference type="ARBA" id="ARBA00022723"/>
    </source>
</evidence>
<dbReference type="EMBL" id="UINC01000521">
    <property type="protein sequence ID" value="SUZ56720.1"/>
    <property type="molecule type" value="Genomic_DNA"/>
</dbReference>
<evidence type="ECO:0000256" key="3">
    <source>
        <dbReference type="ARBA" id="ARBA00022964"/>
    </source>
</evidence>